<feature type="region of interest" description="Disordered" evidence="1">
    <location>
        <begin position="47"/>
        <end position="70"/>
    </location>
</feature>
<evidence type="ECO:0008006" key="5">
    <source>
        <dbReference type="Google" id="ProtNLM"/>
    </source>
</evidence>
<name>A0A816G876_9BILA</name>
<organism evidence="2 4">
    <name type="scientific">Didymodactylos carnosus</name>
    <dbReference type="NCBI Taxonomy" id="1234261"/>
    <lineage>
        <taxon>Eukaryota</taxon>
        <taxon>Metazoa</taxon>
        <taxon>Spiralia</taxon>
        <taxon>Gnathifera</taxon>
        <taxon>Rotifera</taxon>
        <taxon>Eurotatoria</taxon>
        <taxon>Bdelloidea</taxon>
        <taxon>Philodinida</taxon>
        <taxon>Philodinidae</taxon>
        <taxon>Didymodactylos</taxon>
    </lineage>
</organism>
<evidence type="ECO:0000313" key="3">
    <source>
        <dbReference type="EMBL" id="CAF4644789.1"/>
    </source>
</evidence>
<evidence type="ECO:0000313" key="4">
    <source>
        <dbReference type="Proteomes" id="UP000663829"/>
    </source>
</evidence>
<dbReference type="InterPro" id="IPR029058">
    <property type="entry name" value="AB_hydrolase_fold"/>
</dbReference>
<dbReference type="Proteomes" id="UP000663829">
    <property type="component" value="Unassembled WGS sequence"/>
</dbReference>
<dbReference type="EMBL" id="CAJOBC010140723">
    <property type="protein sequence ID" value="CAF4644789.1"/>
    <property type="molecule type" value="Genomic_DNA"/>
</dbReference>
<reference evidence="2" key="1">
    <citation type="submission" date="2021-02" db="EMBL/GenBank/DDBJ databases">
        <authorList>
            <person name="Nowell W R."/>
        </authorList>
    </citation>
    <scope>NUCLEOTIDE SEQUENCE</scope>
</reference>
<comment type="caution">
    <text evidence="2">The sequence shown here is derived from an EMBL/GenBank/DDBJ whole genome shotgun (WGS) entry which is preliminary data.</text>
</comment>
<proteinExistence type="predicted"/>
<dbReference type="OrthoDB" id="7457040at2759"/>
<sequence length="82" mass="9187">APGAHARRPMVDRINALKIPVTFVYGDQDWMDPKGGEQSVENLRQAGNGNGRMYLVPHAGHHHNPKATNDLLVKELDRPHWS</sequence>
<dbReference type="SUPFAM" id="SSF53474">
    <property type="entry name" value="alpha/beta-Hydrolases"/>
    <property type="match status" value="1"/>
</dbReference>
<accession>A0A816G876</accession>
<dbReference type="Gene3D" id="3.40.50.1820">
    <property type="entry name" value="alpha/beta hydrolase"/>
    <property type="match status" value="1"/>
</dbReference>
<evidence type="ECO:0000256" key="1">
    <source>
        <dbReference type="SAM" id="MobiDB-lite"/>
    </source>
</evidence>
<evidence type="ECO:0000313" key="2">
    <source>
        <dbReference type="EMBL" id="CAF1670884.1"/>
    </source>
</evidence>
<protein>
    <recommendedName>
        <fullName evidence="5">Alpha/beta hydrolase</fullName>
    </recommendedName>
</protein>
<keyword evidence="4" id="KW-1185">Reference proteome</keyword>
<gene>
    <name evidence="2" type="ORF">GPM918_LOCUS46310</name>
    <name evidence="3" type="ORF">SRO942_LOCUS50232</name>
</gene>
<feature type="non-terminal residue" evidence="2">
    <location>
        <position position="1"/>
    </location>
</feature>
<dbReference type="Proteomes" id="UP000681722">
    <property type="component" value="Unassembled WGS sequence"/>
</dbReference>
<dbReference type="AlphaFoldDB" id="A0A816G876"/>
<dbReference type="EMBL" id="CAJNOQ010060903">
    <property type="protein sequence ID" value="CAF1670884.1"/>
    <property type="molecule type" value="Genomic_DNA"/>
</dbReference>